<dbReference type="EC" id="2.4.-.-" evidence="2"/>
<dbReference type="PANTHER" id="PTHR22916:SF3">
    <property type="entry name" value="UDP-GLCNAC:BETAGAL BETA-1,3-N-ACETYLGLUCOSAMINYLTRANSFERASE-LIKE PROTEIN 1"/>
    <property type="match status" value="1"/>
</dbReference>
<dbReference type="PANTHER" id="PTHR22916">
    <property type="entry name" value="GLYCOSYLTRANSFERASE"/>
    <property type="match status" value="1"/>
</dbReference>
<name>A0ABT7EA45_9FIRM</name>
<proteinExistence type="predicted"/>
<organism evidence="2 3">
    <name type="scientific">Romboutsia sedimentorum</name>
    <dbReference type="NCBI Taxonomy" id="1368474"/>
    <lineage>
        <taxon>Bacteria</taxon>
        <taxon>Bacillati</taxon>
        <taxon>Bacillota</taxon>
        <taxon>Clostridia</taxon>
        <taxon>Peptostreptococcales</taxon>
        <taxon>Peptostreptococcaceae</taxon>
        <taxon>Romboutsia</taxon>
    </lineage>
</organism>
<dbReference type="InterPro" id="IPR001173">
    <property type="entry name" value="Glyco_trans_2-like"/>
</dbReference>
<evidence type="ECO:0000259" key="1">
    <source>
        <dbReference type="Pfam" id="PF00535"/>
    </source>
</evidence>
<dbReference type="RefSeq" id="WP_284132925.1">
    <property type="nucleotide sequence ID" value="NZ_JASKYM010000004.1"/>
</dbReference>
<reference evidence="2 3" key="1">
    <citation type="submission" date="2023-05" db="EMBL/GenBank/DDBJ databases">
        <title>Rombocin, a short stable natural nisin variant, displays selective antimicrobial activity against Listeria monocytogenes and employs dual mode of action to kill target bacterial strains.</title>
        <authorList>
            <person name="Wambui J."/>
            <person name="Stephan R."/>
            <person name="Kuipers O.P."/>
        </authorList>
    </citation>
    <scope>NUCLEOTIDE SEQUENCE [LARGE SCALE GENOMIC DNA]</scope>
    <source>
        <strain evidence="2 3">RC002</strain>
    </source>
</reference>
<dbReference type="Pfam" id="PF00535">
    <property type="entry name" value="Glycos_transf_2"/>
    <property type="match status" value="1"/>
</dbReference>
<dbReference type="InterPro" id="IPR029044">
    <property type="entry name" value="Nucleotide-diphossugar_trans"/>
</dbReference>
<dbReference type="GO" id="GO:0016757">
    <property type="term" value="F:glycosyltransferase activity"/>
    <property type="evidence" value="ECO:0007669"/>
    <property type="project" value="UniProtKB-KW"/>
</dbReference>
<keyword evidence="3" id="KW-1185">Reference proteome</keyword>
<keyword evidence="2" id="KW-0328">Glycosyltransferase</keyword>
<accession>A0ABT7EA45</accession>
<gene>
    <name evidence="2" type="ORF">QOZ84_09595</name>
</gene>
<dbReference type="SUPFAM" id="SSF53448">
    <property type="entry name" value="Nucleotide-diphospho-sugar transferases"/>
    <property type="match status" value="1"/>
</dbReference>
<comment type="caution">
    <text evidence="2">The sequence shown here is derived from an EMBL/GenBank/DDBJ whole genome shotgun (WGS) entry which is preliminary data.</text>
</comment>
<protein>
    <submittedName>
        <fullName evidence="2">Glycosyltransferase</fullName>
        <ecNumber evidence="2">2.4.-.-</ecNumber>
    </submittedName>
</protein>
<feature type="domain" description="Glycosyltransferase 2-like" evidence="1">
    <location>
        <begin position="3"/>
        <end position="179"/>
    </location>
</feature>
<keyword evidence="2" id="KW-0808">Transferase</keyword>
<evidence type="ECO:0000313" key="2">
    <source>
        <dbReference type="EMBL" id="MDK2563802.1"/>
    </source>
</evidence>
<evidence type="ECO:0000313" key="3">
    <source>
        <dbReference type="Proteomes" id="UP001301012"/>
    </source>
</evidence>
<dbReference type="Gene3D" id="3.90.550.10">
    <property type="entry name" value="Spore Coat Polysaccharide Biosynthesis Protein SpsA, Chain A"/>
    <property type="match status" value="1"/>
</dbReference>
<dbReference type="EMBL" id="JASKYM010000004">
    <property type="protein sequence ID" value="MDK2563802.1"/>
    <property type="molecule type" value="Genomic_DNA"/>
</dbReference>
<dbReference type="Proteomes" id="UP001301012">
    <property type="component" value="Unassembled WGS sequence"/>
</dbReference>
<sequence length="255" mass="29853">MFTIIVPTYNNQQYLKDCIYSIIKQDYPYMEIIISDDCSDKFDKNNIENYINDNKKDNIVNFIINQNETNLGAVKNLNKAIQLGTGNYFMNLDGDDMLYDETIVSSMVKYFNETKYLAVTTFIEFNDANMENPYYVYPNRGILNYLLNSPAIEIYMRLCKGDCLAGPGFSYRRELIDQYGLYDEEYKLIADYPRYLYLTRNGCSIGMLDKIAVKYRNGVGIWTSKKTTENEHIKNMVNNDMLLIKKKEIEINKEN</sequence>